<dbReference type="FunFam" id="2.10.50.30:FF:000007">
    <property type="entry name" value="Vomeronasal 2, receptor 82"/>
    <property type="match status" value="1"/>
</dbReference>
<dbReference type="InterPro" id="IPR000068">
    <property type="entry name" value="GPCR_3_Ca_sens_rcpt-rel"/>
</dbReference>
<dbReference type="Ensembl" id="ENSOTST00005193455.1">
    <property type="protein sequence ID" value="ENSOTSP00005125562.1"/>
    <property type="gene ID" value="ENSOTSG00005064238.1"/>
</dbReference>
<dbReference type="Gene3D" id="2.10.50.30">
    <property type="entry name" value="GPCR, family 3, nine cysteines domain"/>
    <property type="match status" value="1"/>
</dbReference>
<dbReference type="PRINTS" id="PR01535">
    <property type="entry name" value="VOMERONASL2R"/>
</dbReference>
<organism evidence="2 3">
    <name type="scientific">Oncorhynchus tshawytscha</name>
    <name type="common">Chinook salmon</name>
    <name type="synonym">Salmo tshawytscha</name>
    <dbReference type="NCBI Taxonomy" id="74940"/>
    <lineage>
        <taxon>Eukaryota</taxon>
        <taxon>Metazoa</taxon>
        <taxon>Chordata</taxon>
        <taxon>Craniata</taxon>
        <taxon>Vertebrata</taxon>
        <taxon>Euteleostomi</taxon>
        <taxon>Actinopterygii</taxon>
        <taxon>Neopterygii</taxon>
        <taxon>Teleostei</taxon>
        <taxon>Protacanthopterygii</taxon>
        <taxon>Salmoniformes</taxon>
        <taxon>Salmonidae</taxon>
        <taxon>Salmoninae</taxon>
        <taxon>Oncorhynchus</taxon>
    </lineage>
</organism>
<dbReference type="InterPro" id="IPR038550">
    <property type="entry name" value="GPCR_3_9-Cys_sf"/>
</dbReference>
<feature type="domain" description="GPCR family 3 nine cysteines" evidence="1">
    <location>
        <begin position="59"/>
        <end position="99"/>
    </location>
</feature>
<dbReference type="InterPro" id="IPR004073">
    <property type="entry name" value="GPCR_3_vmron_rcpt_2"/>
</dbReference>
<reference evidence="3" key="1">
    <citation type="journal article" date="2018" name="PLoS ONE">
        <title>Chinook salmon (Oncorhynchus tshawytscha) genome and transcriptome.</title>
        <authorList>
            <person name="Christensen K.A."/>
            <person name="Leong J.S."/>
            <person name="Sakhrani D."/>
            <person name="Biagi C.A."/>
            <person name="Minkley D.R."/>
            <person name="Withler R.E."/>
            <person name="Rondeau E.B."/>
            <person name="Koop B.F."/>
            <person name="Devlin R.H."/>
        </authorList>
    </citation>
    <scope>NUCLEOTIDE SEQUENCE [LARGE SCALE GENOMIC DNA]</scope>
</reference>
<dbReference type="AlphaFoldDB" id="A0AAZ3Q8G6"/>
<evidence type="ECO:0000259" key="1">
    <source>
        <dbReference type="Pfam" id="PF07562"/>
    </source>
</evidence>
<dbReference type="Pfam" id="PF07562">
    <property type="entry name" value="NCD3G"/>
    <property type="match status" value="1"/>
</dbReference>
<dbReference type="GeneTree" id="ENSGT01050000244874"/>
<protein>
    <recommendedName>
        <fullName evidence="1">GPCR family 3 nine cysteines domain-containing protein</fullName>
    </recommendedName>
</protein>
<reference evidence="2" key="2">
    <citation type="submission" date="2025-08" db="UniProtKB">
        <authorList>
            <consortium name="Ensembl"/>
        </authorList>
    </citation>
    <scope>IDENTIFICATION</scope>
</reference>
<dbReference type="GO" id="GO:0005886">
    <property type="term" value="C:plasma membrane"/>
    <property type="evidence" value="ECO:0007669"/>
    <property type="project" value="TreeGrafter"/>
</dbReference>
<evidence type="ECO:0000313" key="3">
    <source>
        <dbReference type="Proteomes" id="UP000694402"/>
    </source>
</evidence>
<dbReference type="PANTHER" id="PTHR24061">
    <property type="entry name" value="CALCIUM-SENSING RECEPTOR-RELATED"/>
    <property type="match status" value="1"/>
</dbReference>
<dbReference type="Proteomes" id="UP000694402">
    <property type="component" value="Unassembled WGS sequence"/>
</dbReference>
<sequence>LLSISLFPSFFPFLHLSSLSSPLGKMEFVTVGRYDASLPPDQRFDMEREITWVKNSTQVPVSVCSESCPPGTRKAVQKGRPVCCYDCIQCAEGEISNNTGRTIGTVGKNV</sequence>
<name>A0AAZ3Q8G6_ONCTS</name>
<reference evidence="2" key="3">
    <citation type="submission" date="2025-09" db="UniProtKB">
        <authorList>
            <consortium name="Ensembl"/>
        </authorList>
    </citation>
    <scope>IDENTIFICATION</scope>
</reference>
<dbReference type="Gene3D" id="3.40.50.2300">
    <property type="match status" value="1"/>
</dbReference>
<keyword evidence="3" id="KW-1185">Reference proteome</keyword>
<dbReference type="InterPro" id="IPR011500">
    <property type="entry name" value="GPCR_3_9-Cys_dom"/>
</dbReference>
<dbReference type="GO" id="GO:0004930">
    <property type="term" value="F:G protein-coupled receptor activity"/>
    <property type="evidence" value="ECO:0007669"/>
    <property type="project" value="InterPro"/>
</dbReference>
<evidence type="ECO:0000313" key="2">
    <source>
        <dbReference type="Ensembl" id="ENSOTSP00005125562.1"/>
    </source>
</evidence>
<accession>A0AAZ3Q8G6</accession>
<proteinExistence type="predicted"/>
<dbReference type="PANTHER" id="PTHR24061:SF528">
    <property type="entry name" value="C-FAMILY ODORANT RECEPTOR OLFCD2-RELATED"/>
    <property type="match status" value="1"/>
</dbReference>